<dbReference type="EMBL" id="HBUF01124532">
    <property type="protein sequence ID" value="CAG6642848.1"/>
    <property type="molecule type" value="Transcribed_RNA"/>
</dbReference>
<dbReference type="EMBL" id="HBUF01124534">
    <property type="protein sequence ID" value="CAG6642854.1"/>
    <property type="molecule type" value="Transcribed_RNA"/>
</dbReference>
<dbReference type="EMBL" id="HBUF01124530">
    <property type="protein sequence ID" value="CAG6642842.1"/>
    <property type="molecule type" value="Transcribed_RNA"/>
</dbReference>
<dbReference type="EMBL" id="HBUF01124533">
    <property type="protein sequence ID" value="CAG6642851.1"/>
    <property type="molecule type" value="Transcribed_RNA"/>
</dbReference>
<organism evidence="1">
    <name type="scientific">Cacopsylla melanoneura</name>
    <dbReference type="NCBI Taxonomy" id="428564"/>
    <lineage>
        <taxon>Eukaryota</taxon>
        <taxon>Metazoa</taxon>
        <taxon>Ecdysozoa</taxon>
        <taxon>Arthropoda</taxon>
        <taxon>Hexapoda</taxon>
        <taxon>Insecta</taxon>
        <taxon>Pterygota</taxon>
        <taxon>Neoptera</taxon>
        <taxon>Paraneoptera</taxon>
        <taxon>Hemiptera</taxon>
        <taxon>Sternorrhyncha</taxon>
        <taxon>Psylloidea</taxon>
        <taxon>Psyllidae</taxon>
        <taxon>Psyllinae</taxon>
        <taxon>Cacopsylla</taxon>
    </lineage>
</organism>
<evidence type="ECO:0000313" key="1">
    <source>
        <dbReference type="EMBL" id="CAG6642851.1"/>
    </source>
</evidence>
<name>A0A8D8R4S3_9HEMI</name>
<dbReference type="EMBL" id="HBUF01124531">
    <property type="protein sequence ID" value="CAG6642845.1"/>
    <property type="molecule type" value="Transcribed_RNA"/>
</dbReference>
<protein>
    <submittedName>
        <fullName evidence="1">Uncharacterized protein</fullName>
    </submittedName>
</protein>
<reference evidence="1" key="1">
    <citation type="submission" date="2021-05" db="EMBL/GenBank/DDBJ databases">
        <authorList>
            <person name="Alioto T."/>
            <person name="Alioto T."/>
            <person name="Gomez Garrido J."/>
        </authorList>
    </citation>
    <scope>NUCLEOTIDE SEQUENCE</scope>
</reference>
<sequence length="107" mass="12330">MGSQENHVCSQYLPRGRVQEVCPWLLKVQVKRKSPVTTTKMEPLPFLTFLLRPESIKLLSSLEKDTSKAVRIWRKSQVRAEKETKSPSDLVAKYPSLEKYLTPTFVP</sequence>
<accession>A0A8D8R4S3</accession>
<proteinExistence type="predicted"/>
<dbReference type="AlphaFoldDB" id="A0A8D8R4S3"/>